<sequence>MNTRERFQAVLNFEKPDRLPVIEWAPWWHLTLENWRKQGLPAGFDTVGLQEHFGLDLMVQSWVRPTNARTPEVPHGSPLVRDLAEYEQLRASRAVHDLDAVDFEPFERYREQHERGDAVFWFTLDGFFWFPRNLFGIENHLYAFYDQPELMKRLNQDQLEFNLKVLDCIFDRYEPEFMSFAEDMSYNHGSMISEELFDEFLLPYYREIIPVLRKHNVKVFLDSDGDITGSVSWFERAGIDGIFPLERQAGVDVARLRREHPKFLLLGGYDKMVMDKGEEAIEREFARLLPTARQSGFLVSCDHQTPPAVTLDDYALYLKAFREFAAEACR</sequence>
<dbReference type="Proteomes" id="UP000435649">
    <property type="component" value="Unassembled WGS sequence"/>
</dbReference>
<comment type="caution">
    <text evidence="2">The sequence shown here is derived from an EMBL/GenBank/DDBJ whole genome shotgun (WGS) entry which is preliminary data.</text>
</comment>
<dbReference type="AlphaFoldDB" id="A0A844G5J6"/>
<reference evidence="2 3" key="1">
    <citation type="submission" date="2019-08" db="EMBL/GenBank/DDBJ databases">
        <title>In-depth cultivation of the pig gut microbiome towards novel bacterial diversity and tailored functional studies.</title>
        <authorList>
            <person name="Wylensek D."/>
            <person name="Hitch T.C.A."/>
            <person name="Clavel T."/>
        </authorList>
    </citation>
    <scope>NUCLEOTIDE SEQUENCE [LARGE SCALE GENOMIC DNA]</scope>
    <source>
        <strain evidence="2 3">BBE-744-WT-12</strain>
    </source>
</reference>
<evidence type="ECO:0000259" key="1">
    <source>
        <dbReference type="Pfam" id="PF01208"/>
    </source>
</evidence>
<evidence type="ECO:0000313" key="2">
    <source>
        <dbReference type="EMBL" id="MST98636.1"/>
    </source>
</evidence>
<gene>
    <name evidence="2" type="ORF">FYJ85_16475</name>
</gene>
<dbReference type="GO" id="GO:0006779">
    <property type="term" value="P:porphyrin-containing compound biosynthetic process"/>
    <property type="evidence" value="ECO:0007669"/>
    <property type="project" value="InterPro"/>
</dbReference>
<dbReference type="RefSeq" id="WP_154419551.1">
    <property type="nucleotide sequence ID" value="NZ_VUNS01000021.1"/>
</dbReference>
<evidence type="ECO:0000313" key="3">
    <source>
        <dbReference type="Proteomes" id="UP000435649"/>
    </source>
</evidence>
<dbReference type="GO" id="GO:0004853">
    <property type="term" value="F:uroporphyrinogen decarboxylase activity"/>
    <property type="evidence" value="ECO:0007669"/>
    <property type="project" value="InterPro"/>
</dbReference>
<keyword evidence="3" id="KW-1185">Reference proteome</keyword>
<dbReference type="SUPFAM" id="SSF51726">
    <property type="entry name" value="UROD/MetE-like"/>
    <property type="match status" value="1"/>
</dbReference>
<dbReference type="InterPro" id="IPR038071">
    <property type="entry name" value="UROD/MetE-like_sf"/>
</dbReference>
<name>A0A844G5J6_9BACT</name>
<dbReference type="Pfam" id="PF01208">
    <property type="entry name" value="URO-D"/>
    <property type="match status" value="1"/>
</dbReference>
<proteinExistence type="predicted"/>
<dbReference type="InterPro" id="IPR000257">
    <property type="entry name" value="Uroporphyrinogen_deCOase"/>
</dbReference>
<feature type="domain" description="Uroporphyrinogen decarboxylase (URO-D)" evidence="1">
    <location>
        <begin position="136"/>
        <end position="323"/>
    </location>
</feature>
<accession>A0A844G5J6</accession>
<dbReference type="EMBL" id="VUNS01000021">
    <property type="protein sequence ID" value="MST98636.1"/>
    <property type="molecule type" value="Genomic_DNA"/>
</dbReference>
<protein>
    <recommendedName>
        <fullName evidence="1">Uroporphyrinogen decarboxylase (URO-D) domain-containing protein</fullName>
    </recommendedName>
</protein>
<dbReference type="Gene3D" id="3.20.20.210">
    <property type="match status" value="1"/>
</dbReference>
<organism evidence="2 3">
    <name type="scientific">Victivallis lenta</name>
    <dbReference type="NCBI Taxonomy" id="2606640"/>
    <lineage>
        <taxon>Bacteria</taxon>
        <taxon>Pseudomonadati</taxon>
        <taxon>Lentisphaerota</taxon>
        <taxon>Lentisphaeria</taxon>
        <taxon>Victivallales</taxon>
        <taxon>Victivallaceae</taxon>
        <taxon>Victivallis</taxon>
    </lineage>
</organism>